<gene>
    <name evidence="3" type="ORF">Agub_g316</name>
</gene>
<dbReference type="Proteomes" id="UP001054857">
    <property type="component" value="Unassembled WGS sequence"/>
</dbReference>
<dbReference type="InterPro" id="IPR052346">
    <property type="entry name" value="O-mannosyl-transferase_TMTC"/>
</dbReference>
<dbReference type="PANTHER" id="PTHR44227">
    <property type="match status" value="1"/>
</dbReference>
<evidence type="ECO:0000256" key="1">
    <source>
        <dbReference type="ARBA" id="ARBA00022737"/>
    </source>
</evidence>
<evidence type="ECO:0000313" key="4">
    <source>
        <dbReference type="Proteomes" id="UP001054857"/>
    </source>
</evidence>
<keyword evidence="4" id="KW-1185">Reference proteome</keyword>
<dbReference type="AlphaFoldDB" id="A0AAD3DDT7"/>
<dbReference type="EMBL" id="BMAR01000001">
    <property type="protein sequence ID" value="GFR39823.1"/>
    <property type="molecule type" value="Genomic_DNA"/>
</dbReference>
<keyword evidence="2" id="KW-0802">TPR repeat</keyword>
<proteinExistence type="predicted"/>
<dbReference type="GO" id="GO:0030968">
    <property type="term" value="P:endoplasmic reticulum unfolded protein response"/>
    <property type="evidence" value="ECO:0007669"/>
    <property type="project" value="TreeGrafter"/>
</dbReference>
<comment type="caution">
    <text evidence="3">The sequence shown here is derived from an EMBL/GenBank/DDBJ whole genome shotgun (WGS) entry which is preliminary data.</text>
</comment>
<protein>
    <submittedName>
        <fullName evidence="3">Uncharacterized protein</fullName>
    </submittedName>
</protein>
<organism evidence="3 4">
    <name type="scientific">Astrephomene gubernaculifera</name>
    <dbReference type="NCBI Taxonomy" id="47775"/>
    <lineage>
        <taxon>Eukaryota</taxon>
        <taxon>Viridiplantae</taxon>
        <taxon>Chlorophyta</taxon>
        <taxon>core chlorophytes</taxon>
        <taxon>Chlorophyceae</taxon>
        <taxon>CS clade</taxon>
        <taxon>Chlamydomonadales</taxon>
        <taxon>Astrephomenaceae</taxon>
        <taxon>Astrephomene</taxon>
    </lineage>
</organism>
<reference evidence="3 4" key="1">
    <citation type="journal article" date="2021" name="Sci. Rep.">
        <title>Genome sequencing of the multicellular alga Astrephomene provides insights into convergent evolution of germ-soma differentiation.</title>
        <authorList>
            <person name="Yamashita S."/>
            <person name="Yamamoto K."/>
            <person name="Matsuzaki R."/>
            <person name="Suzuki S."/>
            <person name="Yamaguchi H."/>
            <person name="Hirooka S."/>
            <person name="Minakuchi Y."/>
            <person name="Miyagishima S."/>
            <person name="Kawachi M."/>
            <person name="Toyoda A."/>
            <person name="Nozaki H."/>
        </authorList>
    </citation>
    <scope>NUCLEOTIDE SEQUENCE [LARGE SCALE GENOMIC DNA]</scope>
    <source>
        <strain evidence="3 4">NIES-4017</strain>
    </source>
</reference>
<keyword evidence="1" id="KW-0677">Repeat</keyword>
<name>A0AAD3DDT7_9CHLO</name>
<evidence type="ECO:0000256" key="2">
    <source>
        <dbReference type="ARBA" id="ARBA00022803"/>
    </source>
</evidence>
<sequence>MKAETVGALICATVAALVYLNTLPANFAFDDNFAVVRNADVVRDDSPLWGLLEHDFWGQRISSAQSHKSFRPLTVLAFRLIRRSWDALPGGWRQAAADFRRRMLSAYPGAGSEGGEGAAAAGGAVDPLPFHAANL</sequence>
<dbReference type="GO" id="GO:0005783">
    <property type="term" value="C:endoplasmic reticulum"/>
    <property type="evidence" value="ECO:0007669"/>
    <property type="project" value="TreeGrafter"/>
</dbReference>
<dbReference type="GO" id="GO:0000030">
    <property type="term" value="F:mannosyltransferase activity"/>
    <property type="evidence" value="ECO:0007669"/>
    <property type="project" value="TreeGrafter"/>
</dbReference>
<evidence type="ECO:0000313" key="3">
    <source>
        <dbReference type="EMBL" id="GFR39823.1"/>
    </source>
</evidence>
<feature type="non-terminal residue" evidence="3">
    <location>
        <position position="135"/>
    </location>
</feature>
<dbReference type="GO" id="GO:0035269">
    <property type="term" value="P:protein O-linked glycosylation via mannose"/>
    <property type="evidence" value="ECO:0007669"/>
    <property type="project" value="TreeGrafter"/>
</dbReference>
<accession>A0AAD3DDT7</accession>
<dbReference type="PANTHER" id="PTHR44227:SF3">
    <property type="entry name" value="PROTEIN O-MANNOSYL-TRANSFERASE TMTC4"/>
    <property type="match status" value="1"/>
</dbReference>